<name>A0AAW4WQP4_9FIRM</name>
<feature type="non-terminal residue" evidence="6">
    <location>
        <position position="79"/>
    </location>
</feature>
<evidence type="ECO:0000313" key="6">
    <source>
        <dbReference type="EMBL" id="MCC2748938.1"/>
    </source>
</evidence>
<evidence type="ECO:0000256" key="3">
    <source>
        <dbReference type="ARBA" id="ARBA00022989"/>
    </source>
</evidence>
<dbReference type="Gene3D" id="1.10.3080.10">
    <property type="entry name" value="Clc chloride channel"/>
    <property type="match status" value="1"/>
</dbReference>
<dbReference type="InterPro" id="IPR001807">
    <property type="entry name" value="ClC"/>
</dbReference>
<keyword evidence="3 5" id="KW-1133">Transmembrane helix</keyword>
<dbReference type="InterPro" id="IPR014743">
    <property type="entry name" value="Cl-channel_core"/>
</dbReference>
<proteinExistence type="predicted"/>
<feature type="transmembrane region" description="Helical" evidence="5">
    <location>
        <begin position="6"/>
        <end position="24"/>
    </location>
</feature>
<evidence type="ECO:0000256" key="5">
    <source>
        <dbReference type="SAM" id="Phobius"/>
    </source>
</evidence>
<keyword evidence="2 5" id="KW-0812">Transmembrane</keyword>
<organism evidence="6 7">
    <name type="scientific">Agathobacter rectalis</name>
    <dbReference type="NCBI Taxonomy" id="39491"/>
    <lineage>
        <taxon>Bacteria</taxon>
        <taxon>Bacillati</taxon>
        <taxon>Bacillota</taxon>
        <taxon>Clostridia</taxon>
        <taxon>Lachnospirales</taxon>
        <taxon>Lachnospiraceae</taxon>
        <taxon>Agathobacter</taxon>
    </lineage>
</organism>
<evidence type="ECO:0000313" key="7">
    <source>
        <dbReference type="Proteomes" id="UP001197847"/>
    </source>
</evidence>
<evidence type="ECO:0000256" key="1">
    <source>
        <dbReference type="ARBA" id="ARBA00004141"/>
    </source>
</evidence>
<dbReference type="GO" id="GO:0015108">
    <property type="term" value="F:chloride transmembrane transporter activity"/>
    <property type="evidence" value="ECO:0007669"/>
    <property type="project" value="InterPro"/>
</dbReference>
<dbReference type="Pfam" id="PF00654">
    <property type="entry name" value="Voltage_CLC"/>
    <property type="match status" value="1"/>
</dbReference>
<gene>
    <name evidence="6" type="ORF">LK487_18370</name>
</gene>
<keyword evidence="4 5" id="KW-0472">Membrane</keyword>
<feature type="non-terminal residue" evidence="6">
    <location>
        <position position="1"/>
    </location>
</feature>
<dbReference type="AlphaFoldDB" id="A0AAW4WQP4"/>
<protein>
    <submittedName>
        <fullName evidence="6">Chloride channel protein</fullName>
    </submittedName>
</protein>
<accession>A0AAW4WQP4</accession>
<sequence>GEKVYAYDWALKFILTILTLSAGFQGGEVTPLFTIGATLGAVLGNLIGIPVELSAALGYAAVFGGGPNTLLAAIFIGGE</sequence>
<dbReference type="SUPFAM" id="SSF81340">
    <property type="entry name" value="Clc chloride channel"/>
    <property type="match status" value="1"/>
</dbReference>
<dbReference type="GO" id="GO:0016020">
    <property type="term" value="C:membrane"/>
    <property type="evidence" value="ECO:0007669"/>
    <property type="project" value="UniProtKB-SubCell"/>
</dbReference>
<evidence type="ECO:0000256" key="2">
    <source>
        <dbReference type="ARBA" id="ARBA00022692"/>
    </source>
</evidence>
<dbReference type="RefSeq" id="WP_306783806.1">
    <property type="nucleotide sequence ID" value="NZ_JAJFBX010000344.1"/>
</dbReference>
<dbReference type="EMBL" id="JAJFBX010000344">
    <property type="protein sequence ID" value="MCC2748938.1"/>
    <property type="molecule type" value="Genomic_DNA"/>
</dbReference>
<evidence type="ECO:0000256" key="4">
    <source>
        <dbReference type="ARBA" id="ARBA00023136"/>
    </source>
</evidence>
<reference evidence="6" key="1">
    <citation type="submission" date="2021-10" db="EMBL/GenBank/DDBJ databases">
        <title>Collection of gut derived symbiotic bacterial strains cultured from healthy donors.</title>
        <authorList>
            <person name="Lin H."/>
            <person name="Littmann E."/>
            <person name="Claire K."/>
            <person name="Pamer E."/>
        </authorList>
    </citation>
    <scope>NUCLEOTIDE SEQUENCE</scope>
    <source>
        <strain evidence="6">MSK.22.92</strain>
    </source>
</reference>
<comment type="caution">
    <text evidence="6">The sequence shown here is derived from an EMBL/GenBank/DDBJ whole genome shotgun (WGS) entry which is preliminary data.</text>
</comment>
<feature type="transmembrane region" description="Helical" evidence="5">
    <location>
        <begin position="57"/>
        <end position="76"/>
    </location>
</feature>
<comment type="subcellular location">
    <subcellularLocation>
        <location evidence="1">Membrane</location>
        <topology evidence="1">Multi-pass membrane protein</topology>
    </subcellularLocation>
</comment>
<dbReference type="Proteomes" id="UP001197847">
    <property type="component" value="Unassembled WGS sequence"/>
</dbReference>